<organism evidence="2">
    <name type="scientific">Strongyloides stercoralis</name>
    <name type="common">Threadworm</name>
    <dbReference type="NCBI Taxonomy" id="6248"/>
    <lineage>
        <taxon>Eukaryota</taxon>
        <taxon>Metazoa</taxon>
        <taxon>Ecdysozoa</taxon>
        <taxon>Nematoda</taxon>
        <taxon>Chromadorea</taxon>
        <taxon>Rhabditida</taxon>
        <taxon>Tylenchina</taxon>
        <taxon>Panagrolaimomorpha</taxon>
        <taxon>Strongyloidoidea</taxon>
        <taxon>Strongyloididae</taxon>
        <taxon>Strongyloides</taxon>
    </lineage>
</organism>
<sequence length="261" mass="30435">MMVCELLKQIFLSRNNNEVNDFTLAQLELFLKQGYPVHIHTILRENDTNIISIEVFSIHLMSMKENMQTLPNIFLKNALNSFLYFSQFNAWLLSKTIPDSITYSSRISLQKTLSKDVPNCIIEKKSFPLTIIDNNVVKVSVKYLKGDFPTKIESKYPIPKEVSFNSLGPEKSVVVFGNNYKSFNDNVLIIGKQSILEEFNRRGIYINKIPAFTHLIVYFNNSTKYGRVIRMFLFQQKKNKNVIEFKKFSDKNKVKKYKKCV</sequence>
<dbReference type="AlphaFoldDB" id="A0A0K0EAJ8"/>
<evidence type="ECO:0000313" key="2">
    <source>
        <dbReference type="WBParaSite" id="SSTP_0000652200.1"/>
    </source>
</evidence>
<accession>A0A0K0EAJ8</accession>
<dbReference type="Proteomes" id="UP000035681">
    <property type="component" value="Unplaced"/>
</dbReference>
<protein>
    <submittedName>
        <fullName evidence="2 3">Uncharacterized protein</fullName>
    </submittedName>
</protein>
<reference evidence="2" key="1">
    <citation type="submission" date="2015-08" db="UniProtKB">
        <authorList>
            <consortium name="WormBaseParasite"/>
        </authorList>
    </citation>
    <scope>IDENTIFICATION</scope>
</reference>
<dbReference type="WBParaSite" id="SSTP_0000652200.1">
    <property type="protein sequence ID" value="SSTP_0000652200.1"/>
    <property type="gene ID" value="SSTP_0000652200"/>
</dbReference>
<evidence type="ECO:0000313" key="3">
    <source>
        <dbReference type="WBParaSite" id="TCONS_00007520.p1"/>
    </source>
</evidence>
<proteinExistence type="predicted"/>
<keyword evidence="1" id="KW-1185">Reference proteome</keyword>
<name>A0A0K0EAJ8_STRER</name>
<evidence type="ECO:0000313" key="1">
    <source>
        <dbReference type="Proteomes" id="UP000035681"/>
    </source>
</evidence>
<dbReference type="WBParaSite" id="TCONS_00007520.p1">
    <property type="protein sequence ID" value="TCONS_00007520.p1"/>
    <property type="gene ID" value="XLOC_005550"/>
</dbReference>